<dbReference type="EMBL" id="MHWT01000022">
    <property type="protein sequence ID" value="OHB12110.1"/>
    <property type="molecule type" value="Genomic_DNA"/>
</dbReference>
<organism evidence="1 2">
    <name type="scientific">Candidatus Zambryskibacteria bacterium RIFCSPLOWO2_12_FULL_39_23</name>
    <dbReference type="NCBI Taxonomy" id="1802776"/>
    <lineage>
        <taxon>Bacteria</taxon>
        <taxon>Candidatus Zambryskiibacteriota</taxon>
    </lineage>
</organism>
<protein>
    <submittedName>
        <fullName evidence="1">Uncharacterized protein</fullName>
    </submittedName>
</protein>
<accession>A0A1G2URX6</accession>
<proteinExistence type="predicted"/>
<gene>
    <name evidence="1" type="ORF">A3G99_01265</name>
</gene>
<comment type="caution">
    <text evidence="1">The sequence shown here is derived from an EMBL/GenBank/DDBJ whole genome shotgun (WGS) entry which is preliminary data.</text>
</comment>
<sequence length="64" mass="6770">MQHGWCPPGYSTVFAGPGSGSGPGSVGPGSRSVIEYDIGFSFLNIMLHPPLFLSIDLLYNKGNK</sequence>
<dbReference type="AlphaFoldDB" id="A0A1G2URX6"/>
<evidence type="ECO:0000313" key="2">
    <source>
        <dbReference type="Proteomes" id="UP000176558"/>
    </source>
</evidence>
<evidence type="ECO:0000313" key="1">
    <source>
        <dbReference type="EMBL" id="OHB12110.1"/>
    </source>
</evidence>
<dbReference type="Proteomes" id="UP000176558">
    <property type="component" value="Unassembled WGS sequence"/>
</dbReference>
<reference evidence="1 2" key="1">
    <citation type="journal article" date="2016" name="Nat. Commun.">
        <title>Thousands of microbial genomes shed light on interconnected biogeochemical processes in an aquifer system.</title>
        <authorList>
            <person name="Anantharaman K."/>
            <person name="Brown C.T."/>
            <person name="Hug L.A."/>
            <person name="Sharon I."/>
            <person name="Castelle C.J."/>
            <person name="Probst A.J."/>
            <person name="Thomas B.C."/>
            <person name="Singh A."/>
            <person name="Wilkins M.J."/>
            <person name="Karaoz U."/>
            <person name="Brodie E.L."/>
            <person name="Williams K.H."/>
            <person name="Hubbard S.S."/>
            <person name="Banfield J.F."/>
        </authorList>
    </citation>
    <scope>NUCLEOTIDE SEQUENCE [LARGE SCALE GENOMIC DNA]</scope>
</reference>
<name>A0A1G2URX6_9BACT</name>